<dbReference type="PROSITE" id="PS50893">
    <property type="entry name" value="ABC_TRANSPORTER_2"/>
    <property type="match status" value="2"/>
</dbReference>
<dbReference type="PANTHER" id="PTHR43790">
    <property type="entry name" value="CARBOHYDRATE TRANSPORT ATP-BINDING PROTEIN MG119-RELATED"/>
    <property type="match status" value="1"/>
</dbReference>
<dbReference type="PANTHER" id="PTHR43790:SF2">
    <property type="entry name" value="AUTOINDUCER 2 IMPORT ATP-BINDING PROTEIN LSRA"/>
    <property type="match status" value="1"/>
</dbReference>
<comment type="similarity">
    <text evidence="2 10">Belongs to the ABC transporter superfamily. AI-2 autoinducer porter (TC 3.A.1.2.8) family.</text>
</comment>
<name>A0A1B8HSM6_9GAMM</name>
<dbReference type="PROSITE" id="PS00211">
    <property type="entry name" value="ABC_TRANSPORTER_1"/>
    <property type="match status" value="1"/>
</dbReference>
<sequence length="525" mass="57430">MSGKQHPVQPLLTARGIAKQFSGVVVLKHIDFTLLPGQVHALLGGNGAGKSTLMKIIAGIEQPDSGTLTLEGREISHLTPAKAHQLGLYLVPQEPLLFPNLTVQENILFRLPKHQAGKAKLQQMLSALRCNFDLGARAGSLNVADQQLVEIMRGLMRDSRILILDEPTASLTPAETHRLFERIRESQQKGVGIVFISHKIPEIHAIADYLSVMRDGNIALTGPAKQFSTDEIIQAITPEAKKKPLSETQKLWLDLSSARNNPQSGEPVLDVRNACGEGFRHISFVVNPGEVVGLAGVVGAGRTELAETLYGLRPLIAGDIHLNGENLRGISTEKRLTRGLVCLPEDRQASGLFLDAPLTWNIGALVHNHRGLLVRRAYDDAILERYRRALNIKFNDGQQLVRTLSGGNQQKILIAKCLEANPSLLIIDEPTRGVDVGARNDIYQLIQSIAQQNVAILLISSDLDEVVALADRVLVMHQGEFAGELQHNEMNVDTIMHMAFGEQRRCTDTKNTETESSSSQEAASC</sequence>
<keyword evidence="10" id="KW-0997">Cell inner membrane</keyword>
<dbReference type="OrthoDB" id="9776369at2"/>
<reference evidence="14" key="1">
    <citation type="submission" date="2016-06" db="EMBL/GenBank/DDBJ databases">
        <authorList>
            <person name="Butler K."/>
        </authorList>
    </citation>
    <scope>NUCLEOTIDE SEQUENCE [LARGE SCALE GENOMIC DNA]</scope>
    <source>
        <strain evidence="14">GCSL-Mp20</strain>
    </source>
</reference>
<dbReference type="CDD" id="cd03216">
    <property type="entry name" value="ABC_Carb_Monos_I"/>
    <property type="match status" value="1"/>
</dbReference>
<evidence type="ECO:0000313" key="14">
    <source>
        <dbReference type="Proteomes" id="UP000092377"/>
    </source>
</evidence>
<keyword evidence="6 10" id="KW-0067">ATP-binding</keyword>
<comment type="subcellular location">
    <subcellularLocation>
        <location evidence="1 10">Cell inner membrane</location>
        <topology evidence="1 10">Peripheral membrane protein</topology>
    </subcellularLocation>
</comment>
<evidence type="ECO:0000256" key="9">
    <source>
        <dbReference type="ARBA" id="ARBA00034076"/>
    </source>
</evidence>
<keyword evidence="14" id="KW-1185">Reference proteome</keyword>
<keyword evidence="5 10" id="KW-0547">Nucleotide-binding</keyword>
<evidence type="ECO:0000256" key="7">
    <source>
        <dbReference type="ARBA" id="ARBA00023747"/>
    </source>
</evidence>
<feature type="region of interest" description="Disordered" evidence="11">
    <location>
        <begin position="506"/>
        <end position="525"/>
    </location>
</feature>
<feature type="domain" description="ABC transporter" evidence="12">
    <location>
        <begin position="12"/>
        <end position="240"/>
    </location>
</feature>
<dbReference type="RefSeq" id="WP_067399888.1">
    <property type="nucleotide sequence ID" value="NZ_LZEY01000006.1"/>
</dbReference>
<dbReference type="InterPro" id="IPR017871">
    <property type="entry name" value="ABC_transporter-like_CS"/>
</dbReference>
<dbReference type="Proteomes" id="UP000092377">
    <property type="component" value="Unassembled WGS sequence"/>
</dbReference>
<dbReference type="InterPro" id="IPR003593">
    <property type="entry name" value="AAA+_ATPase"/>
</dbReference>
<organism evidence="13 14">
    <name type="scientific">Morganella psychrotolerans</name>
    <dbReference type="NCBI Taxonomy" id="368603"/>
    <lineage>
        <taxon>Bacteria</taxon>
        <taxon>Pseudomonadati</taxon>
        <taxon>Pseudomonadota</taxon>
        <taxon>Gammaproteobacteria</taxon>
        <taxon>Enterobacterales</taxon>
        <taxon>Morganellaceae</taxon>
        <taxon>Morganella</taxon>
    </lineage>
</organism>
<dbReference type="GO" id="GO:0005524">
    <property type="term" value="F:ATP binding"/>
    <property type="evidence" value="ECO:0007669"/>
    <property type="project" value="UniProtKB-UniRule"/>
</dbReference>
<proteinExistence type="inferred from homology"/>
<dbReference type="Pfam" id="PF00005">
    <property type="entry name" value="ABC_tran"/>
    <property type="match status" value="2"/>
</dbReference>
<dbReference type="SMART" id="SM00382">
    <property type="entry name" value="AAA"/>
    <property type="match status" value="2"/>
</dbReference>
<evidence type="ECO:0000259" key="12">
    <source>
        <dbReference type="PROSITE" id="PS50893"/>
    </source>
</evidence>
<evidence type="ECO:0000256" key="4">
    <source>
        <dbReference type="ARBA" id="ARBA00019459"/>
    </source>
</evidence>
<evidence type="ECO:0000313" key="13">
    <source>
        <dbReference type="EMBL" id="OBU12363.1"/>
    </source>
</evidence>
<dbReference type="GO" id="GO:0005886">
    <property type="term" value="C:plasma membrane"/>
    <property type="evidence" value="ECO:0007669"/>
    <property type="project" value="UniProtKB-SubCell"/>
</dbReference>
<evidence type="ECO:0000256" key="1">
    <source>
        <dbReference type="ARBA" id="ARBA00004417"/>
    </source>
</evidence>
<protein>
    <recommendedName>
        <fullName evidence="4 10">Autoinducer 2 import ATP-binding protein LsrA</fullName>
        <shortName evidence="10">AI-2 import ATP-binding protein LsrA</shortName>
        <ecNumber evidence="8 10">7.6.2.13</ecNumber>
    </recommendedName>
</protein>
<evidence type="ECO:0000256" key="8">
    <source>
        <dbReference type="ARBA" id="ARBA00023798"/>
    </source>
</evidence>
<comment type="caution">
    <text evidence="13">The sequence shown here is derived from an EMBL/GenBank/DDBJ whole genome shotgun (WGS) entry which is preliminary data.</text>
</comment>
<evidence type="ECO:0000256" key="10">
    <source>
        <dbReference type="RuleBase" id="RU368026"/>
    </source>
</evidence>
<dbReference type="AlphaFoldDB" id="A0A1B8HSM6"/>
<dbReference type="CDD" id="cd03215">
    <property type="entry name" value="ABC_Carb_Monos_II"/>
    <property type="match status" value="1"/>
</dbReference>
<keyword evidence="10" id="KW-0472">Membrane</keyword>
<evidence type="ECO:0000256" key="2">
    <source>
        <dbReference type="ARBA" id="ARBA00009404"/>
    </source>
</evidence>
<feature type="domain" description="ABC transporter" evidence="12">
    <location>
        <begin position="253"/>
        <end position="503"/>
    </location>
</feature>
<dbReference type="Gene3D" id="3.40.50.300">
    <property type="entry name" value="P-loop containing nucleotide triphosphate hydrolases"/>
    <property type="match status" value="2"/>
</dbReference>
<evidence type="ECO:0000256" key="3">
    <source>
        <dbReference type="ARBA" id="ARBA00011262"/>
    </source>
</evidence>
<dbReference type="EMBL" id="LZEY01000006">
    <property type="protein sequence ID" value="OBU12363.1"/>
    <property type="molecule type" value="Genomic_DNA"/>
</dbReference>
<evidence type="ECO:0000256" key="11">
    <source>
        <dbReference type="SAM" id="MobiDB-lite"/>
    </source>
</evidence>
<keyword evidence="10" id="KW-0813">Transport</keyword>
<evidence type="ECO:0000256" key="6">
    <source>
        <dbReference type="ARBA" id="ARBA00022840"/>
    </source>
</evidence>
<dbReference type="InterPro" id="IPR027417">
    <property type="entry name" value="P-loop_NTPase"/>
</dbReference>
<dbReference type="EC" id="7.6.2.13" evidence="8 10"/>
<accession>A0A1B8HSM6</accession>
<comment type="catalytic activity">
    <reaction evidence="9 10">
        <text>ATP + H2O + (2R,4S)-2-methyl-2,3,3,4-tetrahydroxytetrahydrofuran-[AI-2-binding protein]Side 1 = ADP + phosphate + (2R,4S)-2-methyl-2,3,3,4-tetrahydroxytetrahydrofuranSide 2 + [AI-2-binding protein]Side 1.</text>
        <dbReference type="EC" id="7.6.2.13"/>
    </reaction>
</comment>
<feature type="compositionally biased region" description="Low complexity" evidence="11">
    <location>
        <begin position="514"/>
        <end position="525"/>
    </location>
</feature>
<keyword evidence="10" id="KW-1003">Cell membrane</keyword>
<dbReference type="InterPro" id="IPR003439">
    <property type="entry name" value="ABC_transporter-like_ATP-bd"/>
</dbReference>
<evidence type="ECO:0000256" key="5">
    <source>
        <dbReference type="ARBA" id="ARBA00022741"/>
    </source>
</evidence>
<dbReference type="InterPro" id="IPR050107">
    <property type="entry name" value="ABC_carbohydrate_import_ATPase"/>
</dbReference>
<comment type="subunit">
    <text evidence="3 10">The complex is composed of two ATP-binding proteins (LsrA), two transmembrane proteins (LsrC and LsrD) and a solute-binding protein (LsrB).</text>
</comment>
<dbReference type="NCBIfam" id="NF011967">
    <property type="entry name" value="PRK15439.1"/>
    <property type="match status" value="1"/>
</dbReference>
<keyword evidence="10" id="KW-1278">Translocase</keyword>
<gene>
    <name evidence="10" type="primary">lsrA</name>
    <name evidence="13" type="ORF">AYY18_15660</name>
</gene>
<comment type="function">
    <text evidence="7 10">Part of the ABC transporter complex LsrABCD involved in autoinducer 2 (AI-2) import. Responsible for energy coupling to the transport system.</text>
</comment>
<dbReference type="SUPFAM" id="SSF52540">
    <property type="entry name" value="P-loop containing nucleoside triphosphate hydrolases"/>
    <property type="match status" value="2"/>
</dbReference>
<dbReference type="GO" id="GO:1905887">
    <property type="term" value="P:autoinducer AI-2 transmembrane transport"/>
    <property type="evidence" value="ECO:0007669"/>
    <property type="project" value="UniProtKB-UniRule"/>
</dbReference>
<dbReference type="GO" id="GO:0016887">
    <property type="term" value="F:ATP hydrolysis activity"/>
    <property type="evidence" value="ECO:0007669"/>
    <property type="project" value="InterPro"/>
</dbReference>